<accession>A0A2C9WKG2</accession>
<dbReference type="Proteomes" id="UP000091857">
    <property type="component" value="Chromosome 1"/>
</dbReference>
<comment type="caution">
    <text evidence="2">The sequence shown here is derived from an EMBL/GenBank/DDBJ whole genome shotgun (WGS) entry which is preliminary data.</text>
</comment>
<dbReference type="AlphaFoldDB" id="A0A2C9WKG2"/>
<evidence type="ECO:0000256" key="1">
    <source>
        <dbReference type="SAM" id="MobiDB-lite"/>
    </source>
</evidence>
<feature type="compositionally biased region" description="Polar residues" evidence="1">
    <location>
        <begin position="336"/>
        <end position="349"/>
    </location>
</feature>
<protein>
    <recommendedName>
        <fullName evidence="4">Protein JASON</fullName>
    </recommendedName>
</protein>
<feature type="region of interest" description="Disordered" evidence="1">
    <location>
        <begin position="454"/>
        <end position="494"/>
    </location>
</feature>
<dbReference type="EMBL" id="CM004387">
    <property type="protein sequence ID" value="OAY60680.1"/>
    <property type="molecule type" value="Genomic_DNA"/>
</dbReference>
<sequence>MICALLKREIRLISRSVLRFIDRTVSRAMGCFFGCFRVRDDGRRHHLVSGSSRSKPTNANQDAVESKNRLSSLFLSEEREDFVYDDRKNHYSGSPQINKELINEAKFLKACGTLPETPSEIRKASEKLKVSAPLGKDLESSDFHSWLPNASIKKLQLDKETDQPPTPVKLYEERGNLSASSVHTPSSCMPNAQNIGRISISSVEDGEMGSPQTATNVPTKNKSVRFHCNLDTSSSKGSSSENGGQIFRKFESPADPSVSKPSPKPTPLKLSDEMQTPGTAFPANIELLANGKSRIRSQYVYPVLNPVENASQWKVLKEDDSSSLQLSSQTSEHLENSTPKSVGVKETSSVPQLKTEATLSSWFKPQQFAHANDGPNDGIASSKNNPCDRTIMDRPIIGMVAAHWNENEPSQIPPKWWDGNGIPNSTNKYKEDQKVSWHATPFEERLEKALSEESFISQRKQVTGRPIDFDEHDESDTALSKLQASTHSKSVVSF</sequence>
<feature type="compositionally biased region" description="Polar residues" evidence="1">
    <location>
        <begin position="477"/>
        <end position="494"/>
    </location>
</feature>
<dbReference type="Gramene" id="Manes.01G131000.1.v8.1">
    <property type="protein sequence ID" value="Manes.01G131000.1.v8.1.CDS"/>
    <property type="gene ID" value="Manes.01G131000.v8.1"/>
</dbReference>
<reference evidence="3" key="1">
    <citation type="journal article" date="2016" name="Nat. Biotechnol.">
        <title>Sequencing wild and cultivated cassava and related species reveals extensive interspecific hybridization and genetic diversity.</title>
        <authorList>
            <person name="Bredeson J.V."/>
            <person name="Lyons J.B."/>
            <person name="Prochnik S.E."/>
            <person name="Wu G.A."/>
            <person name="Ha C.M."/>
            <person name="Edsinger-Gonzales E."/>
            <person name="Grimwood J."/>
            <person name="Schmutz J."/>
            <person name="Rabbi I.Y."/>
            <person name="Egesi C."/>
            <person name="Nauluvula P."/>
            <person name="Lebot V."/>
            <person name="Ndunguru J."/>
            <person name="Mkamilo G."/>
            <person name="Bart R.S."/>
            <person name="Setter T.L."/>
            <person name="Gleadow R.M."/>
            <person name="Kulakow P."/>
            <person name="Ferguson M.E."/>
            <person name="Rounsley S."/>
            <person name="Rokhsar D.S."/>
        </authorList>
    </citation>
    <scope>NUCLEOTIDE SEQUENCE [LARGE SCALE GENOMIC DNA]</scope>
    <source>
        <strain evidence="3">cv. AM560-2</strain>
    </source>
</reference>
<dbReference type="PANTHER" id="PTHR33318:SF7">
    <property type="entry name" value="PROTEIN JASON"/>
    <property type="match status" value="1"/>
</dbReference>
<evidence type="ECO:0000313" key="2">
    <source>
        <dbReference type="EMBL" id="OAY60680.1"/>
    </source>
</evidence>
<keyword evidence="3" id="KW-1185">Reference proteome</keyword>
<dbReference type="GO" id="GO:0007142">
    <property type="term" value="P:male meiosis II"/>
    <property type="evidence" value="ECO:0007669"/>
    <property type="project" value="InterPro"/>
</dbReference>
<feature type="region of interest" description="Disordered" evidence="1">
    <location>
        <begin position="324"/>
        <end position="349"/>
    </location>
</feature>
<evidence type="ECO:0000313" key="3">
    <source>
        <dbReference type="Proteomes" id="UP000091857"/>
    </source>
</evidence>
<dbReference type="OrthoDB" id="1932581at2759"/>
<gene>
    <name evidence="2" type="ORF">MANES_01G131000v8</name>
</gene>
<proteinExistence type="predicted"/>
<evidence type="ECO:0008006" key="4">
    <source>
        <dbReference type="Google" id="ProtNLM"/>
    </source>
</evidence>
<dbReference type="STRING" id="3983.A0A2C9WKG2"/>
<feature type="region of interest" description="Disordered" evidence="1">
    <location>
        <begin position="229"/>
        <end position="277"/>
    </location>
</feature>
<dbReference type="InterPro" id="IPR039300">
    <property type="entry name" value="JASON"/>
</dbReference>
<dbReference type="PANTHER" id="PTHR33318">
    <property type="entry name" value="ASPARTYL/GLUTAMYL-TRNA(ASN/GLN) AMIDOTRANSFERASE SUBUNIT"/>
    <property type="match status" value="1"/>
</dbReference>
<name>A0A2C9WKG2_MANES</name>
<organism evidence="2 3">
    <name type="scientific">Manihot esculenta</name>
    <name type="common">Cassava</name>
    <name type="synonym">Jatropha manihot</name>
    <dbReference type="NCBI Taxonomy" id="3983"/>
    <lineage>
        <taxon>Eukaryota</taxon>
        <taxon>Viridiplantae</taxon>
        <taxon>Streptophyta</taxon>
        <taxon>Embryophyta</taxon>
        <taxon>Tracheophyta</taxon>
        <taxon>Spermatophyta</taxon>
        <taxon>Magnoliopsida</taxon>
        <taxon>eudicotyledons</taxon>
        <taxon>Gunneridae</taxon>
        <taxon>Pentapetalae</taxon>
        <taxon>rosids</taxon>
        <taxon>fabids</taxon>
        <taxon>Malpighiales</taxon>
        <taxon>Euphorbiaceae</taxon>
        <taxon>Crotonoideae</taxon>
        <taxon>Manihoteae</taxon>
        <taxon>Manihot</taxon>
    </lineage>
</organism>